<evidence type="ECO:0000256" key="4">
    <source>
        <dbReference type="ARBA" id="ARBA00030806"/>
    </source>
</evidence>
<gene>
    <name evidence="6" type="ORF">POTOM_029602</name>
</gene>
<name>A0A8X7ZAI4_POPTO</name>
<dbReference type="EMBL" id="JAAWWB010000015">
    <property type="protein sequence ID" value="KAG6765556.1"/>
    <property type="molecule type" value="Genomic_DNA"/>
</dbReference>
<dbReference type="InterPro" id="IPR015590">
    <property type="entry name" value="Aldehyde_DH_dom"/>
</dbReference>
<evidence type="ECO:0000313" key="7">
    <source>
        <dbReference type="Proteomes" id="UP000886885"/>
    </source>
</evidence>
<accession>A0A8X7ZAI4</accession>
<evidence type="ECO:0000313" key="6">
    <source>
        <dbReference type="EMBL" id="KAG6765556.1"/>
    </source>
</evidence>
<dbReference type="InterPro" id="IPR050740">
    <property type="entry name" value="Aldehyde_DH_Superfamily"/>
</dbReference>
<evidence type="ECO:0000256" key="3">
    <source>
        <dbReference type="ARBA" id="ARBA00023002"/>
    </source>
</evidence>
<dbReference type="PANTHER" id="PTHR43353">
    <property type="entry name" value="SUCCINATE-SEMIALDEHYDE DEHYDROGENASE, MITOCHONDRIAL"/>
    <property type="match status" value="1"/>
</dbReference>
<dbReference type="Proteomes" id="UP000886885">
    <property type="component" value="Chromosome 8A"/>
</dbReference>
<dbReference type="AlphaFoldDB" id="A0A8X7ZAI4"/>
<keyword evidence="3" id="KW-0560">Oxidoreductase</keyword>
<dbReference type="GO" id="GO:0009450">
    <property type="term" value="P:gamma-aminobutyric acid catabolic process"/>
    <property type="evidence" value="ECO:0007669"/>
    <property type="project" value="TreeGrafter"/>
</dbReference>
<dbReference type="GO" id="GO:0004777">
    <property type="term" value="F:succinate-semialdehyde dehydrogenase (NAD+) activity"/>
    <property type="evidence" value="ECO:0007669"/>
    <property type="project" value="UniProtKB-EC"/>
</dbReference>
<dbReference type="Pfam" id="PF00171">
    <property type="entry name" value="Aldedh"/>
    <property type="match status" value="1"/>
</dbReference>
<sequence>MFTWTENGRIKWVVDGLWSTEVYDEEDKLFQPLEIRINTTELGQNDENVLKSRGLKNDHRCERDFSGTAIDLWSNDNAITDVLFSAAIVVLSRGRSNILLGVLNVVMGKAPDIGNASCASPEVFCPSSIFFSVFFMIAQHCPGQSNCVSKRHNVDISCFIHVVQVRKISFTGSTAVGKKLMAVAAGTVKRLAAKFCNSGQTCVCANRIIGQEGIFDKFADAFSKAVQSMQVGDGFSEGVAQFLEMMTFQWSGEMTELKAPEDIQNCIVYQHHYHLCLRRRYEQKMRSKICIGQLLDRECRR</sequence>
<proteinExistence type="predicted"/>
<evidence type="ECO:0000256" key="1">
    <source>
        <dbReference type="ARBA" id="ARBA00013051"/>
    </source>
</evidence>
<dbReference type="OrthoDB" id="310895at2759"/>
<dbReference type="EC" id="1.2.1.24" evidence="1"/>
<keyword evidence="7" id="KW-1185">Reference proteome</keyword>
<dbReference type="InterPro" id="IPR016160">
    <property type="entry name" value="Ald_DH_CS_CYS"/>
</dbReference>
<dbReference type="PROSITE" id="PS00070">
    <property type="entry name" value="ALDEHYDE_DEHYDR_CYS"/>
    <property type="match status" value="1"/>
</dbReference>
<protein>
    <recommendedName>
        <fullName evidence="2">Succinate-semialdehyde dehydrogenase, mitochondrial</fullName>
        <ecNumber evidence="1">1.2.1.24</ecNumber>
    </recommendedName>
    <alternativeName>
        <fullName evidence="4">NAD(+)-dependent succinic semialdehyde dehydrogenase</fullName>
    </alternativeName>
</protein>
<organism evidence="6 7">
    <name type="scientific">Populus tomentosa</name>
    <name type="common">Chinese white poplar</name>
    <dbReference type="NCBI Taxonomy" id="118781"/>
    <lineage>
        <taxon>Eukaryota</taxon>
        <taxon>Viridiplantae</taxon>
        <taxon>Streptophyta</taxon>
        <taxon>Embryophyta</taxon>
        <taxon>Tracheophyta</taxon>
        <taxon>Spermatophyta</taxon>
        <taxon>Magnoliopsida</taxon>
        <taxon>eudicotyledons</taxon>
        <taxon>Gunneridae</taxon>
        <taxon>Pentapetalae</taxon>
        <taxon>rosids</taxon>
        <taxon>fabids</taxon>
        <taxon>Malpighiales</taxon>
        <taxon>Salicaceae</taxon>
        <taxon>Saliceae</taxon>
        <taxon>Populus</taxon>
    </lineage>
</organism>
<dbReference type="PANTHER" id="PTHR43353:SF5">
    <property type="entry name" value="SUCCINATE-SEMIALDEHYDE DEHYDROGENASE, MITOCHONDRIAL"/>
    <property type="match status" value="1"/>
</dbReference>
<comment type="caution">
    <text evidence="6">The sequence shown here is derived from an EMBL/GenBank/DDBJ whole genome shotgun (WGS) entry which is preliminary data.</text>
</comment>
<feature type="domain" description="Aldehyde dehydrogenase" evidence="5">
    <location>
        <begin position="192"/>
        <end position="239"/>
    </location>
</feature>
<reference evidence="6" key="1">
    <citation type="journal article" date="2020" name="bioRxiv">
        <title>Hybrid origin of Populus tomentosa Carr. identified through genome sequencing and phylogenomic analysis.</title>
        <authorList>
            <person name="An X."/>
            <person name="Gao K."/>
            <person name="Chen Z."/>
            <person name="Li J."/>
            <person name="Yang X."/>
            <person name="Yang X."/>
            <person name="Zhou J."/>
            <person name="Guo T."/>
            <person name="Zhao T."/>
            <person name="Huang S."/>
            <person name="Miao D."/>
            <person name="Khan W.U."/>
            <person name="Rao P."/>
            <person name="Ye M."/>
            <person name="Lei B."/>
            <person name="Liao W."/>
            <person name="Wang J."/>
            <person name="Ji L."/>
            <person name="Li Y."/>
            <person name="Guo B."/>
            <person name="Mustafa N.S."/>
            <person name="Li S."/>
            <person name="Yun Q."/>
            <person name="Keller S.R."/>
            <person name="Mao J."/>
            <person name="Zhang R."/>
            <person name="Strauss S.H."/>
        </authorList>
    </citation>
    <scope>NUCLEOTIDE SEQUENCE</scope>
    <source>
        <strain evidence="6">GM15</strain>
        <tissue evidence="6">Leaf</tissue>
    </source>
</reference>
<evidence type="ECO:0000256" key="2">
    <source>
        <dbReference type="ARBA" id="ARBA00019842"/>
    </source>
</evidence>
<evidence type="ECO:0000259" key="5">
    <source>
        <dbReference type="Pfam" id="PF00171"/>
    </source>
</evidence>